<name>A0ABV7AEM9_9RHOB</name>
<dbReference type="PROSITE" id="PS51186">
    <property type="entry name" value="GNAT"/>
    <property type="match status" value="1"/>
</dbReference>
<evidence type="ECO:0000256" key="2">
    <source>
        <dbReference type="ARBA" id="ARBA00023315"/>
    </source>
</evidence>
<protein>
    <submittedName>
        <fullName evidence="4">GNAT family N-acetyltransferase</fullName>
        <ecNumber evidence="4">2.3.-.-</ecNumber>
    </submittedName>
</protein>
<dbReference type="EMBL" id="JBHRSK010000004">
    <property type="protein sequence ID" value="MFC2967477.1"/>
    <property type="molecule type" value="Genomic_DNA"/>
</dbReference>
<dbReference type="PANTHER" id="PTHR10545">
    <property type="entry name" value="DIAMINE N-ACETYLTRANSFERASE"/>
    <property type="match status" value="1"/>
</dbReference>
<keyword evidence="2 4" id="KW-0012">Acyltransferase</keyword>
<dbReference type="GO" id="GO:0016746">
    <property type="term" value="F:acyltransferase activity"/>
    <property type="evidence" value="ECO:0007669"/>
    <property type="project" value="UniProtKB-KW"/>
</dbReference>
<evidence type="ECO:0000313" key="4">
    <source>
        <dbReference type="EMBL" id="MFC2967477.1"/>
    </source>
</evidence>
<evidence type="ECO:0000259" key="3">
    <source>
        <dbReference type="PROSITE" id="PS51186"/>
    </source>
</evidence>
<dbReference type="EC" id="2.3.-.-" evidence="4"/>
<reference evidence="5" key="1">
    <citation type="journal article" date="2019" name="Int. J. Syst. Evol. Microbiol.">
        <title>The Global Catalogue of Microorganisms (GCM) 10K type strain sequencing project: providing services to taxonomists for standard genome sequencing and annotation.</title>
        <authorList>
            <consortium name="The Broad Institute Genomics Platform"/>
            <consortium name="The Broad Institute Genome Sequencing Center for Infectious Disease"/>
            <person name="Wu L."/>
            <person name="Ma J."/>
        </authorList>
    </citation>
    <scope>NUCLEOTIDE SEQUENCE [LARGE SCALE GENOMIC DNA]</scope>
    <source>
        <strain evidence="5">KCTC 62192</strain>
    </source>
</reference>
<feature type="domain" description="N-acetyltransferase" evidence="3">
    <location>
        <begin position="1"/>
        <end position="148"/>
    </location>
</feature>
<organism evidence="4 5">
    <name type="scientific">Acidimangrovimonas pyrenivorans</name>
    <dbReference type="NCBI Taxonomy" id="2030798"/>
    <lineage>
        <taxon>Bacteria</taxon>
        <taxon>Pseudomonadati</taxon>
        <taxon>Pseudomonadota</taxon>
        <taxon>Alphaproteobacteria</taxon>
        <taxon>Rhodobacterales</taxon>
        <taxon>Paracoccaceae</taxon>
        <taxon>Acidimangrovimonas</taxon>
    </lineage>
</organism>
<keyword evidence="5" id="KW-1185">Reference proteome</keyword>
<accession>A0ABV7AEM9</accession>
<dbReference type="Gene3D" id="3.40.630.30">
    <property type="match status" value="1"/>
</dbReference>
<dbReference type="CDD" id="cd04301">
    <property type="entry name" value="NAT_SF"/>
    <property type="match status" value="1"/>
</dbReference>
<dbReference type="RefSeq" id="WP_377832116.1">
    <property type="nucleotide sequence ID" value="NZ_JBHRSK010000004.1"/>
</dbReference>
<dbReference type="Pfam" id="PF00583">
    <property type="entry name" value="Acetyltransf_1"/>
    <property type="match status" value="1"/>
</dbReference>
<keyword evidence="1 4" id="KW-0808">Transferase</keyword>
<dbReference type="SUPFAM" id="SSF55729">
    <property type="entry name" value="Acyl-CoA N-acyltransferases (Nat)"/>
    <property type="match status" value="1"/>
</dbReference>
<dbReference type="InterPro" id="IPR016181">
    <property type="entry name" value="Acyl_CoA_acyltransferase"/>
</dbReference>
<evidence type="ECO:0000313" key="5">
    <source>
        <dbReference type="Proteomes" id="UP001595443"/>
    </source>
</evidence>
<proteinExistence type="predicted"/>
<dbReference type="PANTHER" id="PTHR10545:SF29">
    <property type="entry name" value="GH14572P-RELATED"/>
    <property type="match status" value="1"/>
</dbReference>
<dbReference type="InterPro" id="IPR051016">
    <property type="entry name" value="Diverse_Substrate_AcTransf"/>
</dbReference>
<evidence type="ECO:0000256" key="1">
    <source>
        <dbReference type="ARBA" id="ARBA00022679"/>
    </source>
</evidence>
<sequence>MQVRYAVEEDLPAIATLSRELARHVDDPDPGTDIEGLRENCFGPDRWARCIVAEEDGAVVGFAVFSRQYEAHTRRRSLYLSDLEVREGERRGGTGRKLIDFLKDHGRAHGCSRINLELWAENHSARPFYERIGARFDDEVDILRIPLG</sequence>
<dbReference type="Proteomes" id="UP001595443">
    <property type="component" value="Unassembled WGS sequence"/>
</dbReference>
<dbReference type="InterPro" id="IPR000182">
    <property type="entry name" value="GNAT_dom"/>
</dbReference>
<comment type="caution">
    <text evidence="4">The sequence shown here is derived from an EMBL/GenBank/DDBJ whole genome shotgun (WGS) entry which is preliminary data.</text>
</comment>
<gene>
    <name evidence="4" type="ORF">ACFOES_05165</name>
</gene>